<dbReference type="InterPro" id="IPR016181">
    <property type="entry name" value="Acyl_CoA_acyltransferase"/>
</dbReference>
<evidence type="ECO:0000313" key="4">
    <source>
        <dbReference type="EMBL" id="MFC4747350.1"/>
    </source>
</evidence>
<name>A0ABV9PFH9_9FLAO</name>
<dbReference type="Gene3D" id="3.40.630.30">
    <property type="match status" value="1"/>
</dbReference>
<evidence type="ECO:0000313" key="5">
    <source>
        <dbReference type="Proteomes" id="UP001595935"/>
    </source>
</evidence>
<evidence type="ECO:0000256" key="2">
    <source>
        <dbReference type="ARBA" id="ARBA00023315"/>
    </source>
</evidence>
<dbReference type="Pfam" id="PF00583">
    <property type="entry name" value="Acetyltransf_1"/>
    <property type="match status" value="1"/>
</dbReference>
<dbReference type="InterPro" id="IPR000182">
    <property type="entry name" value="GNAT_dom"/>
</dbReference>
<dbReference type="InterPro" id="IPR050680">
    <property type="entry name" value="YpeA/RimI_acetyltransf"/>
</dbReference>
<accession>A0ABV9PFH9</accession>
<dbReference type="EC" id="2.3.1.-" evidence="4"/>
<reference evidence="5" key="1">
    <citation type="journal article" date="2019" name="Int. J. Syst. Evol. Microbiol.">
        <title>The Global Catalogue of Microorganisms (GCM) 10K type strain sequencing project: providing services to taxonomists for standard genome sequencing and annotation.</title>
        <authorList>
            <consortium name="The Broad Institute Genomics Platform"/>
            <consortium name="The Broad Institute Genome Sequencing Center for Infectious Disease"/>
            <person name="Wu L."/>
            <person name="Ma J."/>
        </authorList>
    </citation>
    <scope>NUCLEOTIDE SEQUENCE [LARGE SCALE GENOMIC DNA]</scope>
    <source>
        <strain evidence="5">WYCCWR 13023</strain>
    </source>
</reference>
<dbReference type="EMBL" id="JBHSGV010000003">
    <property type="protein sequence ID" value="MFC4747350.1"/>
    <property type="molecule type" value="Genomic_DNA"/>
</dbReference>
<keyword evidence="5" id="KW-1185">Reference proteome</keyword>
<evidence type="ECO:0000259" key="3">
    <source>
        <dbReference type="PROSITE" id="PS51186"/>
    </source>
</evidence>
<organism evidence="4 5">
    <name type="scientific">Flavobacterium branchiicola</name>
    <dbReference type="NCBI Taxonomy" id="1114875"/>
    <lineage>
        <taxon>Bacteria</taxon>
        <taxon>Pseudomonadati</taxon>
        <taxon>Bacteroidota</taxon>
        <taxon>Flavobacteriia</taxon>
        <taxon>Flavobacteriales</taxon>
        <taxon>Flavobacteriaceae</taxon>
        <taxon>Flavobacterium</taxon>
    </lineage>
</organism>
<dbReference type="RefSeq" id="WP_213257479.1">
    <property type="nucleotide sequence ID" value="NZ_JAGYWA010000003.1"/>
</dbReference>
<protein>
    <submittedName>
        <fullName evidence="4">GNAT family N-acetyltransferase</fullName>
        <ecNumber evidence="4">2.3.1.-</ecNumber>
    </submittedName>
</protein>
<feature type="domain" description="N-acetyltransferase" evidence="3">
    <location>
        <begin position="10"/>
        <end position="146"/>
    </location>
</feature>
<dbReference type="SUPFAM" id="SSF55729">
    <property type="entry name" value="Acyl-CoA N-acyltransferases (Nat)"/>
    <property type="match status" value="1"/>
</dbReference>
<dbReference type="PROSITE" id="PS51186">
    <property type="entry name" value="GNAT"/>
    <property type="match status" value="1"/>
</dbReference>
<gene>
    <name evidence="4" type="ORF">ACFO5S_07825</name>
</gene>
<comment type="caution">
    <text evidence="4">The sequence shown here is derived from an EMBL/GenBank/DDBJ whole genome shotgun (WGS) entry which is preliminary data.</text>
</comment>
<dbReference type="PANTHER" id="PTHR43420">
    <property type="entry name" value="ACETYLTRANSFERASE"/>
    <property type="match status" value="1"/>
</dbReference>
<dbReference type="Proteomes" id="UP001595935">
    <property type="component" value="Unassembled WGS sequence"/>
</dbReference>
<keyword evidence="1 4" id="KW-0808">Transferase</keyword>
<proteinExistence type="predicted"/>
<keyword evidence="2 4" id="KW-0012">Acyltransferase</keyword>
<sequence length="146" mass="16760">MEATYQIKKIETELEIEQCWDVAFVLRPHLDKTKWKPTITEMMKNEKYSIAGIVDQNKIVAFAGYRIMTSLHSGNIIYIDDLCTLEDYRGKGFATELLKHVEEIAIALNKDYVVLDTAFTNNTAQKVYLKNGFVLTAVHLSNKLKK</sequence>
<dbReference type="CDD" id="cd04301">
    <property type="entry name" value="NAT_SF"/>
    <property type="match status" value="1"/>
</dbReference>
<evidence type="ECO:0000256" key="1">
    <source>
        <dbReference type="ARBA" id="ARBA00022679"/>
    </source>
</evidence>
<dbReference type="GO" id="GO:0016746">
    <property type="term" value="F:acyltransferase activity"/>
    <property type="evidence" value="ECO:0007669"/>
    <property type="project" value="UniProtKB-KW"/>
</dbReference>